<evidence type="ECO:0000256" key="1">
    <source>
        <dbReference type="SAM" id="MobiDB-lite"/>
    </source>
</evidence>
<feature type="signal peptide" evidence="2">
    <location>
        <begin position="1"/>
        <end position="17"/>
    </location>
</feature>
<dbReference type="Proteomes" id="UP000193467">
    <property type="component" value="Unassembled WGS sequence"/>
</dbReference>
<dbReference type="OrthoDB" id="2522796at2759"/>
<feature type="compositionally biased region" description="Low complexity" evidence="1">
    <location>
        <begin position="535"/>
        <end position="548"/>
    </location>
</feature>
<feature type="chain" id="PRO_5012711462" evidence="2">
    <location>
        <begin position="18"/>
        <end position="748"/>
    </location>
</feature>
<reference evidence="3 4" key="1">
    <citation type="submission" date="2016-07" db="EMBL/GenBank/DDBJ databases">
        <title>Pervasive Adenine N6-methylation of Active Genes in Fungi.</title>
        <authorList>
            <consortium name="DOE Joint Genome Institute"/>
            <person name="Mondo S.J."/>
            <person name="Dannebaum R.O."/>
            <person name="Kuo R.C."/>
            <person name="Labutti K."/>
            <person name="Haridas S."/>
            <person name="Kuo A."/>
            <person name="Salamov A."/>
            <person name="Ahrendt S.R."/>
            <person name="Lipzen A."/>
            <person name="Sullivan W."/>
            <person name="Andreopoulos W.B."/>
            <person name="Clum A."/>
            <person name="Lindquist E."/>
            <person name="Daum C."/>
            <person name="Ramamoorthy G.K."/>
            <person name="Gryganskyi A."/>
            <person name="Culley D."/>
            <person name="Magnuson J.K."/>
            <person name="James T.Y."/>
            <person name="O'Malley M.A."/>
            <person name="Stajich J.E."/>
            <person name="Spatafora J.W."/>
            <person name="Visel A."/>
            <person name="Grigoriev I.V."/>
        </authorList>
    </citation>
    <scope>NUCLEOTIDE SEQUENCE [LARGE SCALE GENOMIC DNA]</scope>
    <source>
        <strain evidence="3 4">62-1032</strain>
    </source>
</reference>
<feature type="region of interest" description="Disordered" evidence="1">
    <location>
        <begin position="254"/>
        <end position="297"/>
    </location>
</feature>
<evidence type="ECO:0000256" key="2">
    <source>
        <dbReference type="SAM" id="SignalP"/>
    </source>
</evidence>
<dbReference type="InParanoid" id="A0A1Y2G594"/>
<sequence>MRSTLVALAGFAAIASASVHQPSSAHKLAARNVDVSVHKNDPRTLCLIENLLGGLFGGGSSCGGTYPSASWTCSGSGLDGFDYDANKKKCPSNYPSGWKYFGKDLGWGPPKSWSPPSNSWSAPSAFLNSCSKFTWWAPSKTWVYPTSVSLPFDLWLGLGWSSYKGPSTSWSCSKSGKDGYDYDFKGQGCPYSGVTGWKYFGVGFGWLPPVGWVVPSNNWTPPSDFASSCSAATWWSPSSSWNCPSTISPPTWWPKPTTTTTVKPSTTTTVKTTTTTKASTTSAAPSPSVSVPPRGWTCDGTGNDGWTVDYDGNTLPYPDDGYLTNSNGQWLFFGDGHGWLPSEPWNIPYDTWTVPEGFSNYDVNLATWWVPASSWHYPAEWTVPSFWIELDPTWTSYLATSSSAAPSKTTTSSAPSLTVSVPPRGWTCDGTGNDGWTVDYDGNTLPYPDDGYLTNSNGQWLFFGDGHGWLPSEPWNIPYDTWTVPEGFSNYDVNLATWWVPASSWHYPAEWTVPSFWIELDPTWTSYLATSSSAAPSKTTTSAQPSSTGNPWPGQDWDCDGSGNDGWDFDPSGNKCPYSGLPFKWFGKSHGWQPIKGWWGVSSTFSFPSAWLNTCNKATWWAPSSQWQYPSGFSWPSHWISLGWSGYNWAPSSFVCNGKGNDGYSFDHVGNGRPSGYPDGFFYFGIGPQWQPQNGWGLPSSKWTPPSGWSPRYATWWQPNIKWSLPNGYSCPQWWPTSLLSGIFSWIF</sequence>
<protein>
    <submittedName>
        <fullName evidence="3">Uncharacterized protein</fullName>
    </submittedName>
</protein>
<comment type="caution">
    <text evidence="3">The sequence shown here is derived from an EMBL/GenBank/DDBJ whole genome shotgun (WGS) entry which is preliminary data.</text>
</comment>
<gene>
    <name evidence="3" type="ORF">BCR35DRAFT_348913</name>
</gene>
<feature type="compositionally biased region" description="Low complexity" evidence="1">
    <location>
        <begin position="254"/>
        <end position="293"/>
    </location>
</feature>
<proteinExistence type="predicted"/>
<organism evidence="3 4">
    <name type="scientific">Leucosporidium creatinivorum</name>
    <dbReference type="NCBI Taxonomy" id="106004"/>
    <lineage>
        <taxon>Eukaryota</taxon>
        <taxon>Fungi</taxon>
        <taxon>Dikarya</taxon>
        <taxon>Basidiomycota</taxon>
        <taxon>Pucciniomycotina</taxon>
        <taxon>Microbotryomycetes</taxon>
        <taxon>Leucosporidiales</taxon>
        <taxon>Leucosporidium</taxon>
    </lineage>
</organism>
<accession>A0A1Y2G594</accession>
<feature type="region of interest" description="Disordered" evidence="1">
    <location>
        <begin position="535"/>
        <end position="564"/>
    </location>
</feature>
<name>A0A1Y2G594_9BASI</name>
<keyword evidence="4" id="KW-1185">Reference proteome</keyword>
<evidence type="ECO:0000313" key="3">
    <source>
        <dbReference type="EMBL" id="ORY92527.1"/>
    </source>
</evidence>
<evidence type="ECO:0000313" key="4">
    <source>
        <dbReference type="Proteomes" id="UP000193467"/>
    </source>
</evidence>
<dbReference type="STRING" id="106004.A0A1Y2G594"/>
<dbReference type="EMBL" id="MCGR01000001">
    <property type="protein sequence ID" value="ORY92527.1"/>
    <property type="molecule type" value="Genomic_DNA"/>
</dbReference>
<dbReference type="AlphaFoldDB" id="A0A1Y2G594"/>
<keyword evidence="2" id="KW-0732">Signal</keyword>